<keyword evidence="8" id="KW-1185">Reference proteome</keyword>
<keyword evidence="4" id="KW-0539">Nucleus</keyword>
<comment type="subcellular location">
    <subcellularLocation>
        <location evidence="1">Nucleus</location>
    </subcellularLocation>
</comment>
<dbReference type="SMART" id="SM00353">
    <property type="entry name" value="HLH"/>
    <property type="match status" value="1"/>
</dbReference>
<dbReference type="Pfam" id="PF22754">
    <property type="entry name" value="bHLH-TF_ACT-like_plant"/>
    <property type="match status" value="1"/>
</dbReference>
<dbReference type="PROSITE" id="PS50888">
    <property type="entry name" value="BHLH"/>
    <property type="match status" value="1"/>
</dbReference>
<protein>
    <submittedName>
        <fullName evidence="7">Transcription factor bHLH25</fullName>
    </submittedName>
</protein>
<dbReference type="InterPro" id="IPR011598">
    <property type="entry name" value="bHLH_dom"/>
</dbReference>
<dbReference type="OrthoDB" id="690068at2759"/>
<evidence type="ECO:0000313" key="7">
    <source>
        <dbReference type="EMBL" id="CAA0817236.1"/>
    </source>
</evidence>
<dbReference type="SUPFAM" id="SSF47459">
    <property type="entry name" value="HLH, helix-loop-helix DNA-binding domain"/>
    <property type="match status" value="1"/>
</dbReference>
<evidence type="ECO:0000256" key="5">
    <source>
        <dbReference type="SAM" id="Coils"/>
    </source>
</evidence>
<dbReference type="PANTHER" id="PTHR45959">
    <property type="entry name" value="BHLH TRANSCRIPTION FACTOR"/>
    <property type="match status" value="1"/>
</dbReference>
<gene>
    <name evidence="7" type="ORF">SHERM_16903</name>
</gene>
<dbReference type="Proteomes" id="UP001153555">
    <property type="component" value="Unassembled WGS sequence"/>
</dbReference>
<dbReference type="EMBL" id="CACSLK010015718">
    <property type="protein sequence ID" value="CAA0817236.1"/>
    <property type="molecule type" value="Genomic_DNA"/>
</dbReference>
<dbReference type="Gene3D" id="4.10.280.10">
    <property type="entry name" value="Helix-loop-helix DNA-binding domain"/>
    <property type="match status" value="1"/>
</dbReference>
<evidence type="ECO:0000259" key="6">
    <source>
        <dbReference type="PROSITE" id="PS50888"/>
    </source>
</evidence>
<dbReference type="AlphaFoldDB" id="A0A9N7MY10"/>
<evidence type="ECO:0000256" key="3">
    <source>
        <dbReference type="ARBA" id="ARBA00023163"/>
    </source>
</evidence>
<dbReference type="GO" id="GO:0046983">
    <property type="term" value="F:protein dimerization activity"/>
    <property type="evidence" value="ECO:0007669"/>
    <property type="project" value="InterPro"/>
</dbReference>
<organism evidence="7 8">
    <name type="scientific">Striga hermonthica</name>
    <name type="common">Purple witchweed</name>
    <name type="synonym">Buchnera hermonthica</name>
    <dbReference type="NCBI Taxonomy" id="68872"/>
    <lineage>
        <taxon>Eukaryota</taxon>
        <taxon>Viridiplantae</taxon>
        <taxon>Streptophyta</taxon>
        <taxon>Embryophyta</taxon>
        <taxon>Tracheophyta</taxon>
        <taxon>Spermatophyta</taxon>
        <taxon>Magnoliopsida</taxon>
        <taxon>eudicotyledons</taxon>
        <taxon>Gunneridae</taxon>
        <taxon>Pentapetalae</taxon>
        <taxon>asterids</taxon>
        <taxon>lamiids</taxon>
        <taxon>Lamiales</taxon>
        <taxon>Orobanchaceae</taxon>
        <taxon>Buchnereae</taxon>
        <taxon>Striga</taxon>
    </lineage>
</organism>
<dbReference type="Pfam" id="PF00010">
    <property type="entry name" value="HLH"/>
    <property type="match status" value="1"/>
</dbReference>
<dbReference type="GO" id="GO:0005634">
    <property type="term" value="C:nucleus"/>
    <property type="evidence" value="ECO:0007669"/>
    <property type="project" value="UniProtKB-SubCell"/>
</dbReference>
<comment type="caution">
    <text evidence="7">The sequence shown here is derived from an EMBL/GenBank/DDBJ whole genome shotgun (WGS) entry which is preliminary data.</text>
</comment>
<keyword evidence="2" id="KW-0805">Transcription regulation</keyword>
<feature type="domain" description="BHLH" evidence="6">
    <location>
        <begin position="196"/>
        <end position="245"/>
    </location>
</feature>
<evidence type="ECO:0000256" key="2">
    <source>
        <dbReference type="ARBA" id="ARBA00023015"/>
    </source>
</evidence>
<feature type="coiled-coil region" evidence="5">
    <location>
        <begin position="235"/>
        <end position="262"/>
    </location>
</feature>
<accession>A0A9N7MY10</accession>
<reference evidence="7" key="1">
    <citation type="submission" date="2019-12" db="EMBL/GenBank/DDBJ databases">
        <authorList>
            <person name="Scholes J."/>
        </authorList>
    </citation>
    <scope>NUCLEOTIDE SEQUENCE</scope>
</reference>
<keyword evidence="5" id="KW-0175">Coiled coil</keyword>
<dbReference type="InterPro" id="IPR052610">
    <property type="entry name" value="bHLH_transcription_regulator"/>
</dbReference>
<evidence type="ECO:0000313" key="8">
    <source>
        <dbReference type="Proteomes" id="UP001153555"/>
    </source>
</evidence>
<keyword evidence="3" id="KW-0804">Transcription</keyword>
<dbReference type="GO" id="GO:0080090">
    <property type="term" value="P:regulation of primary metabolic process"/>
    <property type="evidence" value="ECO:0007669"/>
    <property type="project" value="UniProtKB-ARBA"/>
</dbReference>
<dbReference type="InterPro" id="IPR036638">
    <property type="entry name" value="HLH_DNA-bd_sf"/>
</dbReference>
<dbReference type="PANTHER" id="PTHR45959:SF2">
    <property type="entry name" value="BHLH TRANSCRIPTION FACTOR"/>
    <property type="match status" value="1"/>
</dbReference>
<evidence type="ECO:0000256" key="4">
    <source>
        <dbReference type="ARBA" id="ARBA00023242"/>
    </source>
</evidence>
<dbReference type="InterPro" id="IPR054502">
    <property type="entry name" value="bHLH-TF_ACT-like_plant"/>
</dbReference>
<name>A0A9N7MY10_STRHE</name>
<evidence type="ECO:0000256" key="1">
    <source>
        <dbReference type="ARBA" id="ARBA00004123"/>
    </source>
</evidence>
<sequence length="379" mass="42343">MGRIMQSENFCLVLTKKASHHLKPTKFAGQLDRSNSVMNSSAISWMSPPAMNNPMFIDPCVDEDFVASFGQDFGNYLSSPRSNSNANNSFYTSFGLEQPKIVSQQVPDSGTYSHFPNMINQNCMISTYPADHQGSTDDPTILNYFVNHNPPQNIQQLQVNFAEENVGSMYNVNGEEGDVAIKAQPAKKKARIRPPSQTYDHIIAERRRREQLSQLFVALSALVPGLKKMDKSSVLEDAIKYLKQLKERVEALEANAEKHAMESVVVVKKSQIILEDSEDEQISSSSSSSLEEQLLPEIEVRSCENHLLLKVHCEKQKGVLVNLVNKVESLNMIVINTNATTFGNVTLDITIVAEMEKEFKLTMKEIVTAIREAIKSRGA</sequence>
<proteinExistence type="predicted"/>